<accession>A0A075KAB0</accession>
<organism evidence="1 2">
    <name type="scientific">Dyella japonica A8</name>
    <dbReference type="NCBI Taxonomy" id="1217721"/>
    <lineage>
        <taxon>Bacteria</taxon>
        <taxon>Pseudomonadati</taxon>
        <taxon>Pseudomonadota</taxon>
        <taxon>Gammaproteobacteria</taxon>
        <taxon>Lysobacterales</taxon>
        <taxon>Rhodanobacteraceae</taxon>
        <taxon>Dyella</taxon>
    </lineage>
</organism>
<protein>
    <recommendedName>
        <fullName evidence="3">Transporter</fullName>
    </recommendedName>
</protein>
<dbReference type="OrthoDB" id="7240756at2"/>
<dbReference type="RefSeq" id="WP_019466624.1">
    <property type="nucleotide sequence ID" value="NZ_ALOY01000176.1"/>
</dbReference>
<evidence type="ECO:0000313" key="2">
    <source>
        <dbReference type="Proteomes" id="UP000027987"/>
    </source>
</evidence>
<name>A0A075KAB0_9GAMM</name>
<gene>
    <name evidence="1" type="ORF">HY57_18755</name>
</gene>
<sequence>MKRHPPSSLIAPRLFVLWLAFLLCLPGACQRAYGQDVASDGLRQSRDDAWWTGPMMANSAETLPPGHVLLEPYLYDVASRGSDSFGSRTYMNYGVANNFTMGIIPVFGYNRVSNAPNSSGVQVGDITVQAQYRFRQFHEGSWLPTVAVNVQETFPTGKYDHLGNRPADGLGSGAYTTTIGLNTQTYVWMPNGRILRVRFDVSASFSSRADVEGVSVYGTDANFRGHARPGVNVFANAAAEYSLTRHWVLALDVIYSHNSSTHVSGQEYANNDPFPPDTALGAKSNRYIGFAPAVEYNWSPNIGLLLGVRVIPSGNRTSSSITPAIALNYVH</sequence>
<evidence type="ECO:0008006" key="3">
    <source>
        <dbReference type="Google" id="ProtNLM"/>
    </source>
</evidence>
<keyword evidence="2" id="KW-1185">Reference proteome</keyword>
<dbReference type="AlphaFoldDB" id="A0A075KAB0"/>
<evidence type="ECO:0000313" key="1">
    <source>
        <dbReference type="EMBL" id="AIF49138.1"/>
    </source>
</evidence>
<proteinExistence type="predicted"/>
<dbReference type="KEGG" id="dja:HY57_18755"/>
<dbReference type="Proteomes" id="UP000027987">
    <property type="component" value="Chromosome"/>
</dbReference>
<dbReference type="PATRIC" id="fig|1217721.7.peg.3844"/>
<reference evidence="1 2" key="1">
    <citation type="submission" date="2014-07" db="EMBL/GenBank/DDBJ databases">
        <title>Complete Genome Sequence of Dyella japonica Strain A8 Isolated from Malaysian Tropical Soil.</title>
        <authorList>
            <person name="Hui R.K.H."/>
            <person name="Chen J.-W."/>
            <person name="Chan K.-G."/>
            <person name="Leung F.C.C."/>
        </authorList>
    </citation>
    <scope>NUCLEOTIDE SEQUENCE [LARGE SCALE GENOMIC DNA]</scope>
    <source>
        <strain evidence="1 2">A8</strain>
    </source>
</reference>
<dbReference type="STRING" id="1217721.HY57_18755"/>
<dbReference type="EMBL" id="CP008884">
    <property type="protein sequence ID" value="AIF49138.1"/>
    <property type="molecule type" value="Genomic_DNA"/>
</dbReference>
<dbReference type="HOGENOM" id="CLU_072529_0_0_6"/>